<evidence type="ECO:0000259" key="4">
    <source>
        <dbReference type="PROSITE" id="PS50995"/>
    </source>
</evidence>
<dbReference type="PANTHER" id="PTHR42756">
    <property type="entry name" value="TRANSCRIPTIONAL REGULATOR, MARR"/>
    <property type="match status" value="1"/>
</dbReference>
<dbReference type="SMART" id="SM00347">
    <property type="entry name" value="HTH_MARR"/>
    <property type="match status" value="1"/>
</dbReference>
<dbReference type="PANTHER" id="PTHR42756:SF1">
    <property type="entry name" value="TRANSCRIPTIONAL REPRESSOR OF EMRAB OPERON"/>
    <property type="match status" value="1"/>
</dbReference>
<dbReference type="PROSITE" id="PS50995">
    <property type="entry name" value="HTH_MARR_2"/>
    <property type="match status" value="1"/>
</dbReference>
<dbReference type="Proteomes" id="UP001180087">
    <property type="component" value="Chromosome"/>
</dbReference>
<dbReference type="PRINTS" id="PR00598">
    <property type="entry name" value="HTHMARR"/>
</dbReference>
<sequence length="139" mass="16252">MNVLNKDNSIHLLNQTVRLLNKKTNETLMEFGLFSSQWTILYCLDKKGQLSQTEISHYLNVERPTVTRTIRKLEENGWIIRTKGEDKRENLISLSEEALEKMPSIQNKIRTFENEQLGNLTDNEIDTLNALMKKIMKEV</sequence>
<dbReference type="EMBL" id="CP129113">
    <property type="protein sequence ID" value="WLV23604.1"/>
    <property type="molecule type" value="Genomic_DNA"/>
</dbReference>
<evidence type="ECO:0000256" key="3">
    <source>
        <dbReference type="ARBA" id="ARBA00023163"/>
    </source>
</evidence>
<dbReference type="InterPro" id="IPR011991">
    <property type="entry name" value="ArsR-like_HTH"/>
</dbReference>
<feature type="domain" description="HTH marR-type" evidence="4">
    <location>
        <begin position="6"/>
        <end position="137"/>
    </location>
</feature>
<reference evidence="5" key="1">
    <citation type="submission" date="2023-06" db="EMBL/GenBank/DDBJ databases">
        <title>A Treasure from Seagulls: Isolation and Description of Aciduricobacillus qingdaonensis gen. nov., sp. nov., a Rare Obligately Uric Acid-utilizing Member in the Family Bacillaceae.</title>
        <authorList>
            <person name="Liu W."/>
            <person name="Wang B."/>
        </authorList>
    </citation>
    <scope>NUCLEOTIDE SEQUENCE</scope>
    <source>
        <strain evidence="5">44XB</strain>
    </source>
</reference>
<keyword evidence="3" id="KW-0804">Transcription</keyword>
<organism evidence="5 6">
    <name type="scientific">Aciduricibacillus chroicocephali</name>
    <dbReference type="NCBI Taxonomy" id="3054939"/>
    <lineage>
        <taxon>Bacteria</taxon>
        <taxon>Bacillati</taxon>
        <taxon>Bacillota</taxon>
        <taxon>Bacilli</taxon>
        <taxon>Bacillales</taxon>
        <taxon>Bacillaceae</taxon>
        <taxon>Aciduricibacillus</taxon>
    </lineage>
</organism>
<evidence type="ECO:0000256" key="2">
    <source>
        <dbReference type="ARBA" id="ARBA00023125"/>
    </source>
</evidence>
<gene>
    <name evidence="5" type="ORF">QR721_08065</name>
</gene>
<dbReference type="SUPFAM" id="SSF46785">
    <property type="entry name" value="Winged helix' DNA-binding domain"/>
    <property type="match status" value="1"/>
</dbReference>
<dbReference type="InterPro" id="IPR000835">
    <property type="entry name" value="HTH_MarR-typ"/>
</dbReference>
<evidence type="ECO:0000313" key="5">
    <source>
        <dbReference type="EMBL" id="WLV23604.1"/>
    </source>
</evidence>
<name>A0ABY9KRS6_9BACI</name>
<evidence type="ECO:0000313" key="6">
    <source>
        <dbReference type="Proteomes" id="UP001180087"/>
    </source>
</evidence>
<dbReference type="InterPro" id="IPR036388">
    <property type="entry name" value="WH-like_DNA-bd_sf"/>
</dbReference>
<keyword evidence="1" id="KW-0805">Transcription regulation</keyword>
<evidence type="ECO:0000256" key="1">
    <source>
        <dbReference type="ARBA" id="ARBA00023015"/>
    </source>
</evidence>
<proteinExistence type="predicted"/>
<protein>
    <submittedName>
        <fullName evidence="5">MarR family transcriptional regulator</fullName>
    </submittedName>
</protein>
<dbReference type="Gene3D" id="1.10.10.10">
    <property type="entry name" value="Winged helix-like DNA-binding domain superfamily/Winged helix DNA-binding domain"/>
    <property type="match status" value="1"/>
</dbReference>
<dbReference type="InterPro" id="IPR036390">
    <property type="entry name" value="WH_DNA-bd_sf"/>
</dbReference>
<dbReference type="CDD" id="cd00090">
    <property type="entry name" value="HTH_ARSR"/>
    <property type="match status" value="1"/>
</dbReference>
<accession>A0ABY9KRS6</accession>
<keyword evidence="6" id="KW-1185">Reference proteome</keyword>
<keyword evidence="2" id="KW-0238">DNA-binding</keyword>
<dbReference type="Pfam" id="PF01047">
    <property type="entry name" value="MarR"/>
    <property type="match status" value="1"/>
</dbReference>